<reference evidence="2 3" key="1">
    <citation type="submission" date="2018-05" db="EMBL/GenBank/DDBJ databases">
        <title>Genomic Encyclopedia of Type Strains, Phase IV (KMG-IV): sequencing the most valuable type-strain genomes for metagenomic binning, comparative biology and taxonomic classification.</title>
        <authorList>
            <person name="Goeker M."/>
        </authorList>
    </citation>
    <scope>NUCLEOTIDE SEQUENCE [LARGE SCALE GENOMIC DNA]</scope>
    <source>
        <strain evidence="2 3">DSM 45480</strain>
    </source>
</reference>
<dbReference type="RefSeq" id="WP_146231348.1">
    <property type="nucleotide sequence ID" value="NZ_QGHB01000001.1"/>
</dbReference>
<dbReference type="Proteomes" id="UP000246005">
    <property type="component" value="Unassembled WGS sequence"/>
</dbReference>
<protein>
    <submittedName>
        <fullName evidence="2">Uncharacterized protein</fullName>
    </submittedName>
</protein>
<evidence type="ECO:0000313" key="2">
    <source>
        <dbReference type="EMBL" id="PWK90332.1"/>
    </source>
</evidence>
<dbReference type="AlphaFoldDB" id="A0A316I9X3"/>
<accession>A0A316I9X3</accession>
<evidence type="ECO:0000256" key="1">
    <source>
        <dbReference type="SAM" id="MobiDB-lite"/>
    </source>
</evidence>
<sequence>MTRSVPTSATPPDGERRLRAFGLSTDIVHTALRPGLSRAANRTSMALRSTPGTDVYHDAMEQFHLLLADAGWRLVYVKQQPRLLHPKGVRSFTIASGSNVANPDRRQQPRTRRKGQATRDSLAGPRAELMEALFEVPATPQDPNLVAAAEAAPLWLLVHERTERGLNLELSRPAKMTSSGVVTEWDDRIIIGFLDLDGDLSIFDDPDDGTGPYNVTVEPH</sequence>
<evidence type="ECO:0000313" key="3">
    <source>
        <dbReference type="Proteomes" id="UP000246005"/>
    </source>
</evidence>
<comment type="caution">
    <text evidence="2">The sequence shown here is derived from an EMBL/GenBank/DDBJ whole genome shotgun (WGS) entry which is preliminary data.</text>
</comment>
<gene>
    <name evidence="2" type="ORF">C8D88_101348</name>
</gene>
<feature type="region of interest" description="Disordered" evidence="1">
    <location>
        <begin position="94"/>
        <end position="122"/>
    </location>
</feature>
<name>A0A316I9X3_9PSEU</name>
<organism evidence="2 3">
    <name type="scientific">Lentzea atacamensis</name>
    <dbReference type="NCBI Taxonomy" id="531938"/>
    <lineage>
        <taxon>Bacteria</taxon>
        <taxon>Bacillati</taxon>
        <taxon>Actinomycetota</taxon>
        <taxon>Actinomycetes</taxon>
        <taxon>Pseudonocardiales</taxon>
        <taxon>Pseudonocardiaceae</taxon>
        <taxon>Lentzea</taxon>
    </lineage>
</organism>
<proteinExistence type="predicted"/>
<dbReference type="EMBL" id="QGHB01000001">
    <property type="protein sequence ID" value="PWK90332.1"/>
    <property type="molecule type" value="Genomic_DNA"/>
</dbReference>